<feature type="transmembrane region" description="Helical" evidence="18">
    <location>
        <begin position="27"/>
        <end position="48"/>
    </location>
</feature>
<dbReference type="FunFam" id="1.20.120.80:FF:000001">
    <property type="entry name" value="Cytochrome (Ubi)quinol oxidase subunit III"/>
    <property type="match status" value="1"/>
</dbReference>
<dbReference type="CDD" id="cd02863">
    <property type="entry name" value="Ubiquinol_oxidase_III"/>
    <property type="match status" value="1"/>
</dbReference>
<dbReference type="Pfam" id="PF00510">
    <property type="entry name" value="COX3"/>
    <property type="match status" value="1"/>
</dbReference>
<dbReference type="RefSeq" id="WP_199021224.1">
    <property type="nucleotide sequence ID" value="NZ_JAELUP010000103.1"/>
</dbReference>
<keyword evidence="10" id="KW-0560">Oxidoreductase</keyword>
<evidence type="ECO:0000256" key="11">
    <source>
        <dbReference type="ARBA" id="ARBA00023136"/>
    </source>
</evidence>
<evidence type="ECO:0000256" key="4">
    <source>
        <dbReference type="ARBA" id="ARBA00014687"/>
    </source>
</evidence>
<proteinExistence type="inferred from homology"/>
<name>A0A934MSX9_9BACL</name>
<evidence type="ECO:0000256" key="18">
    <source>
        <dbReference type="SAM" id="Phobius"/>
    </source>
</evidence>
<evidence type="ECO:0000256" key="6">
    <source>
        <dbReference type="ARBA" id="ARBA00022475"/>
    </source>
</evidence>
<protein>
    <recommendedName>
        <fullName evidence="4">Cytochrome bo(3) ubiquinol oxidase subunit 3</fullName>
    </recommendedName>
    <alternativeName>
        <fullName evidence="15">Cytochrome o ubiquinol oxidase subunit 3</fullName>
    </alternativeName>
    <alternativeName>
        <fullName evidence="13">Oxidase bo(3) subunit 3</fullName>
    </alternativeName>
    <alternativeName>
        <fullName evidence="16">Ubiquinol oxidase polypeptide III</fullName>
    </alternativeName>
    <alternativeName>
        <fullName evidence="14">Ubiquinol oxidase subunit 3</fullName>
    </alternativeName>
</protein>
<feature type="domain" description="Heme-copper oxidase subunit III family profile" evidence="19">
    <location>
        <begin position="1"/>
        <end position="201"/>
    </location>
</feature>
<evidence type="ECO:0000256" key="8">
    <source>
        <dbReference type="ARBA" id="ARBA00022982"/>
    </source>
</evidence>
<keyword evidence="5" id="KW-0813">Transport</keyword>
<evidence type="ECO:0000256" key="3">
    <source>
        <dbReference type="ARBA" id="ARBA00011700"/>
    </source>
</evidence>
<dbReference type="GO" id="GO:0004129">
    <property type="term" value="F:cytochrome-c oxidase activity"/>
    <property type="evidence" value="ECO:0007669"/>
    <property type="project" value="InterPro"/>
</dbReference>
<evidence type="ECO:0000256" key="12">
    <source>
        <dbReference type="ARBA" id="ARBA00025694"/>
    </source>
</evidence>
<dbReference type="InterPro" id="IPR035973">
    <property type="entry name" value="Cyt_c_oxidase_su3-like_sf"/>
</dbReference>
<dbReference type="InterPro" id="IPR024791">
    <property type="entry name" value="Cyt_c/ubiquinol_Oxase_su3"/>
</dbReference>
<organism evidence="20 21">
    <name type="scientific">Paenibacillus roseus</name>
    <dbReference type="NCBI Taxonomy" id="2798579"/>
    <lineage>
        <taxon>Bacteria</taxon>
        <taxon>Bacillati</taxon>
        <taxon>Bacillota</taxon>
        <taxon>Bacilli</taxon>
        <taxon>Bacillales</taxon>
        <taxon>Paenibacillaceae</taxon>
        <taxon>Paenibacillus</taxon>
    </lineage>
</organism>
<evidence type="ECO:0000256" key="15">
    <source>
        <dbReference type="ARBA" id="ARBA00032189"/>
    </source>
</evidence>
<feature type="transmembrane region" description="Helical" evidence="18">
    <location>
        <begin position="96"/>
        <end position="116"/>
    </location>
</feature>
<keyword evidence="6" id="KW-1003">Cell membrane</keyword>
<gene>
    <name evidence="20" type="primary">cyoC</name>
    <name evidence="20" type="ORF">JFN88_21030</name>
</gene>
<feature type="transmembrane region" description="Helical" evidence="18">
    <location>
        <begin position="68"/>
        <end position="89"/>
    </location>
</feature>
<dbReference type="Gene3D" id="1.20.120.80">
    <property type="entry name" value="Cytochrome c oxidase, subunit III, four-helix bundle"/>
    <property type="match status" value="1"/>
</dbReference>
<keyword evidence="21" id="KW-1185">Reference proteome</keyword>
<dbReference type="InterPro" id="IPR013833">
    <property type="entry name" value="Cyt_c_oxidase_su3_a-hlx"/>
</dbReference>
<dbReference type="GO" id="GO:0005886">
    <property type="term" value="C:plasma membrane"/>
    <property type="evidence" value="ECO:0007669"/>
    <property type="project" value="UniProtKB-SubCell"/>
</dbReference>
<dbReference type="PROSITE" id="PS50253">
    <property type="entry name" value="COX3"/>
    <property type="match status" value="1"/>
</dbReference>
<dbReference type="PANTHER" id="PTHR11403:SF2">
    <property type="entry name" value="CYTOCHROME BO(3) UBIQUINOL OXIDASE SUBUNIT 3"/>
    <property type="match status" value="1"/>
</dbReference>
<feature type="transmembrane region" description="Helical" evidence="18">
    <location>
        <begin position="136"/>
        <end position="160"/>
    </location>
</feature>
<keyword evidence="7 17" id="KW-0812">Transmembrane</keyword>
<comment type="caution">
    <text evidence="20">The sequence shown here is derived from an EMBL/GenBank/DDBJ whole genome shotgun (WGS) entry which is preliminary data.</text>
</comment>
<evidence type="ECO:0000256" key="7">
    <source>
        <dbReference type="ARBA" id="ARBA00022692"/>
    </source>
</evidence>
<sequence length="202" mass="22453">MAHHAAAQTAHHHSHEEEHESLKTMGFWMFLITDVILFSVLFATFIILRGNFNGGPGPHELFQMPGVIAETFILLTSSFTCGLAVLSMNAGKIKGLIGWLAVTGILGIAFLTLEITEFVHMVNEGATISTSAFLTAFYTLVGTHGLHVTIGIVWMTGLIIQLKRNGLNVKTKRKVNNISLYWHFLDIIWIFVFSFVYLMGVM</sequence>
<dbReference type="AlphaFoldDB" id="A0A934MSX9"/>
<keyword evidence="9 18" id="KW-1133">Transmembrane helix</keyword>
<comment type="subunit">
    <text evidence="3">Heterooctamer of two A chains, two B chains, two C chains and two D chains.</text>
</comment>
<dbReference type="SUPFAM" id="SSF81452">
    <property type="entry name" value="Cytochrome c oxidase subunit III-like"/>
    <property type="match status" value="1"/>
</dbReference>
<dbReference type="InterPro" id="IPR000298">
    <property type="entry name" value="Cyt_c_oxidase-like_su3"/>
</dbReference>
<evidence type="ECO:0000259" key="19">
    <source>
        <dbReference type="PROSITE" id="PS50253"/>
    </source>
</evidence>
<evidence type="ECO:0000256" key="13">
    <source>
        <dbReference type="ARBA" id="ARBA00030072"/>
    </source>
</evidence>
<dbReference type="Proteomes" id="UP000640274">
    <property type="component" value="Unassembled WGS sequence"/>
</dbReference>
<dbReference type="InterPro" id="IPR033946">
    <property type="entry name" value="Ubiquinol_oxase_su3_dom"/>
</dbReference>
<comment type="subcellular location">
    <subcellularLocation>
        <location evidence="1 17">Cell membrane</location>
        <topology evidence="1 17">Multi-pass membrane protein</topology>
    </subcellularLocation>
</comment>
<evidence type="ECO:0000256" key="1">
    <source>
        <dbReference type="ARBA" id="ARBA00004651"/>
    </source>
</evidence>
<evidence type="ECO:0000256" key="5">
    <source>
        <dbReference type="ARBA" id="ARBA00022448"/>
    </source>
</evidence>
<evidence type="ECO:0000313" key="21">
    <source>
        <dbReference type="Proteomes" id="UP000640274"/>
    </source>
</evidence>
<evidence type="ECO:0000256" key="16">
    <source>
        <dbReference type="ARBA" id="ARBA00032717"/>
    </source>
</evidence>
<comment type="function">
    <text evidence="12">Cytochrome bo(3) ubiquinol terminal oxidase is the component of the aerobic respiratory chain of E.coli that predominates when cells are grown at high aeration. Has proton pump activity across the membrane in addition to electron transfer, pumping 2 protons/electron.</text>
</comment>
<dbReference type="PANTHER" id="PTHR11403">
    <property type="entry name" value="CYTOCHROME C OXIDASE SUBUNIT III"/>
    <property type="match status" value="1"/>
</dbReference>
<dbReference type="EMBL" id="JAELUP010000103">
    <property type="protein sequence ID" value="MBJ6363699.1"/>
    <property type="molecule type" value="Genomic_DNA"/>
</dbReference>
<dbReference type="InterPro" id="IPR014206">
    <property type="entry name" value="Cyt_c_ubiqinol_oxidase_su3"/>
</dbReference>
<dbReference type="GO" id="GO:0019646">
    <property type="term" value="P:aerobic electron transport chain"/>
    <property type="evidence" value="ECO:0007669"/>
    <property type="project" value="InterPro"/>
</dbReference>
<dbReference type="GO" id="GO:0009486">
    <property type="term" value="F:cytochrome bo3 ubiquinol oxidase activity"/>
    <property type="evidence" value="ECO:0007669"/>
    <property type="project" value="InterPro"/>
</dbReference>
<evidence type="ECO:0000256" key="14">
    <source>
        <dbReference type="ARBA" id="ARBA00031884"/>
    </source>
</evidence>
<feature type="transmembrane region" description="Helical" evidence="18">
    <location>
        <begin position="180"/>
        <end position="200"/>
    </location>
</feature>
<evidence type="ECO:0000256" key="10">
    <source>
        <dbReference type="ARBA" id="ARBA00023002"/>
    </source>
</evidence>
<reference evidence="20" key="1">
    <citation type="submission" date="2020-12" db="EMBL/GenBank/DDBJ databases">
        <authorList>
            <person name="Huq M.A."/>
        </authorList>
    </citation>
    <scope>NUCLEOTIDE SEQUENCE</scope>
    <source>
        <strain evidence="20">MAHUQ-46</strain>
    </source>
</reference>
<comment type="similarity">
    <text evidence="2 17">Belongs to the cytochrome c oxidase subunit 3 family.</text>
</comment>
<keyword evidence="11 18" id="KW-0472">Membrane</keyword>
<dbReference type="NCBIfam" id="TIGR02842">
    <property type="entry name" value="CyoC"/>
    <property type="match status" value="1"/>
</dbReference>
<evidence type="ECO:0000256" key="2">
    <source>
        <dbReference type="ARBA" id="ARBA00010581"/>
    </source>
</evidence>
<evidence type="ECO:0000313" key="20">
    <source>
        <dbReference type="EMBL" id="MBJ6363699.1"/>
    </source>
</evidence>
<evidence type="ECO:0000256" key="17">
    <source>
        <dbReference type="RuleBase" id="RU003376"/>
    </source>
</evidence>
<accession>A0A934MSX9</accession>
<keyword evidence="8" id="KW-0249">Electron transport</keyword>
<evidence type="ECO:0000256" key="9">
    <source>
        <dbReference type="ARBA" id="ARBA00022989"/>
    </source>
</evidence>